<reference evidence="2 3" key="2">
    <citation type="journal article" date="2012" name="Stand. Genomic Sci.">
        <title>Complete genome sequence of Thauera aminoaromatica strain MZ1T.</title>
        <authorList>
            <person name="Jiang K."/>
            <person name="Sanseverino J."/>
            <person name="Chauhan A."/>
            <person name="Lucas S."/>
            <person name="Copeland A."/>
            <person name="Lapidus A."/>
            <person name="Del Rio T.G."/>
            <person name="Dalin E."/>
            <person name="Tice H."/>
            <person name="Bruce D."/>
            <person name="Goodwin L."/>
            <person name="Pitluck S."/>
            <person name="Sims D."/>
            <person name="Brettin T."/>
            <person name="Detter J.C."/>
            <person name="Han C."/>
            <person name="Chang Y.J."/>
            <person name="Larimer F."/>
            <person name="Land M."/>
            <person name="Hauser L."/>
            <person name="Kyrpides N.C."/>
            <person name="Mikhailova N."/>
            <person name="Moser S."/>
            <person name="Jegier P."/>
            <person name="Close D."/>
            <person name="Debruyn J.M."/>
            <person name="Wang Y."/>
            <person name="Layton A.C."/>
            <person name="Allen M.S."/>
            <person name="Sayler G.S."/>
        </authorList>
    </citation>
    <scope>NUCLEOTIDE SEQUENCE [LARGE SCALE GENOMIC DNA]</scope>
    <source>
        <strain evidence="2 3">MZ1T</strain>
    </source>
</reference>
<dbReference type="EMBL" id="CP001281">
    <property type="protein sequence ID" value="ACK53515.1"/>
    <property type="molecule type" value="Genomic_DNA"/>
</dbReference>
<evidence type="ECO:0000256" key="1">
    <source>
        <dbReference type="SAM" id="Phobius"/>
    </source>
</evidence>
<name>C4ZJ02_THASP</name>
<dbReference type="eggNOG" id="COG2319">
    <property type="taxonomic scope" value="Bacteria"/>
</dbReference>
<proteinExistence type="predicted"/>
<evidence type="ECO:0000313" key="3">
    <source>
        <dbReference type="Proteomes" id="UP000002186"/>
    </source>
</evidence>
<keyword evidence="1" id="KW-1133">Transmembrane helix</keyword>
<evidence type="ECO:0000313" key="2">
    <source>
        <dbReference type="EMBL" id="ACK53515.1"/>
    </source>
</evidence>
<feature type="transmembrane region" description="Helical" evidence="1">
    <location>
        <begin position="15"/>
        <end position="34"/>
    </location>
</feature>
<feature type="transmembrane region" description="Helical" evidence="1">
    <location>
        <begin position="107"/>
        <end position="127"/>
    </location>
</feature>
<feature type="transmembrane region" description="Helical" evidence="1">
    <location>
        <begin position="82"/>
        <end position="100"/>
    </location>
</feature>
<sequence>MNAPLLAFLTWPQRWLLLAVLLALSALLLFGRIASLDEFIKARGEGGIMALQFAGSAARAAHLLVAWRGLEDLLRSQTRWDFLFLLVYPAVLSLACAMLAEARGNPLPTIGIFVAWLALAAIPLDAIENLATLRMIDHGASEPLARWITVCATMKFAIVLTAAGYLLVAGIATLFQR</sequence>
<keyword evidence="3" id="KW-1185">Reference proteome</keyword>
<dbReference type="HOGENOM" id="CLU_123766_0_0_4"/>
<dbReference type="KEGG" id="tmz:Tmz1t_0744"/>
<dbReference type="OrthoDB" id="8526277at2"/>
<protein>
    <submittedName>
        <fullName evidence="2">Uncharacterized protein</fullName>
    </submittedName>
</protein>
<gene>
    <name evidence="2" type="ordered locus">Tmz1t_0744</name>
</gene>
<dbReference type="Proteomes" id="UP000002186">
    <property type="component" value="Chromosome"/>
</dbReference>
<feature type="transmembrane region" description="Helical" evidence="1">
    <location>
        <begin position="147"/>
        <end position="175"/>
    </location>
</feature>
<organism evidence="2 3">
    <name type="scientific">Thauera aminoaromatica</name>
    <dbReference type="NCBI Taxonomy" id="164330"/>
    <lineage>
        <taxon>Bacteria</taxon>
        <taxon>Pseudomonadati</taxon>
        <taxon>Pseudomonadota</taxon>
        <taxon>Betaproteobacteria</taxon>
        <taxon>Rhodocyclales</taxon>
        <taxon>Zoogloeaceae</taxon>
        <taxon>Thauera</taxon>
    </lineage>
</organism>
<reference evidence="3" key="1">
    <citation type="submission" date="2009-05" db="EMBL/GenBank/DDBJ databases">
        <title>Complete sequence of chromosome of Thauera sp. MZ1T.</title>
        <authorList>
            <consortium name="US DOE Joint Genome Institute"/>
            <person name="Lucas S."/>
            <person name="Copeland A."/>
            <person name="Lapidus A."/>
            <person name="Glavina del Rio T."/>
            <person name="Dalin E."/>
            <person name="Tice H."/>
            <person name="Bruce D."/>
            <person name="Goodwin L."/>
            <person name="Pitluck S."/>
            <person name="Sims D."/>
            <person name="Brettin T."/>
            <person name="Detter J.C."/>
            <person name="Han C."/>
            <person name="Larimer F."/>
            <person name="Land M."/>
            <person name="Hauser L."/>
            <person name="Kyrpides N."/>
            <person name="Mikhailova N."/>
            <person name="Sayler G.S."/>
        </authorList>
    </citation>
    <scope>NUCLEOTIDE SEQUENCE [LARGE SCALE GENOMIC DNA]</scope>
    <source>
        <strain evidence="3">MZ1T</strain>
    </source>
</reference>
<keyword evidence="1" id="KW-0472">Membrane</keyword>
<dbReference type="AlphaFoldDB" id="C4ZJ02"/>
<keyword evidence="1" id="KW-0812">Transmembrane</keyword>
<accession>C4ZJ02</accession>